<organism evidence="1 2">
    <name type="scientific">Bacteroides stercoris</name>
    <dbReference type="NCBI Taxonomy" id="46506"/>
    <lineage>
        <taxon>Bacteria</taxon>
        <taxon>Pseudomonadati</taxon>
        <taxon>Bacteroidota</taxon>
        <taxon>Bacteroidia</taxon>
        <taxon>Bacteroidales</taxon>
        <taxon>Bacteroidaceae</taxon>
        <taxon>Bacteroides</taxon>
    </lineage>
</organism>
<dbReference type="Proteomes" id="UP000056419">
    <property type="component" value="Unassembled WGS sequence"/>
</dbReference>
<keyword evidence="2" id="KW-1185">Reference proteome</keyword>
<accession>A0A125MFC4</accession>
<gene>
    <name evidence="1" type="ORF">AA415_02452</name>
</gene>
<dbReference type="STRING" id="46506.AA415_02452"/>
<dbReference type="RefSeq" id="WP_060386174.1">
    <property type="nucleotide sequence ID" value="NZ_CP081913.1"/>
</dbReference>
<evidence type="ECO:0000313" key="1">
    <source>
        <dbReference type="EMBL" id="KWR53623.1"/>
    </source>
</evidence>
<protein>
    <submittedName>
        <fullName evidence="1">Uncharacterized protein</fullName>
    </submittedName>
</protein>
<dbReference type="PATRIC" id="fig|46506.5.peg.2632"/>
<proteinExistence type="predicted"/>
<sequence>MITPKTQTAIAVLKCIYARDYGTCIKPCTLTEKEKQALLLQLSIAKFILLKDTENPLEIQSYIPARKAVEISLLDILEATGEHLNCNRPITEQFYAQYGRAAQKLGIINQIARIYLKEITLTDL</sequence>
<comment type="caution">
    <text evidence="1">The sequence shown here is derived from an EMBL/GenBank/DDBJ whole genome shotgun (WGS) entry which is preliminary data.</text>
</comment>
<reference evidence="1 2" key="1">
    <citation type="journal article" date="2016" name="BMC Genomics">
        <title>Type VI secretion systems of human gut Bacteroidales segregate into three genetic architectures, two of which are contained on mobile genetic elements.</title>
        <authorList>
            <person name="Coyne M.J."/>
            <person name="Roelofs K.G."/>
            <person name="Comstock L.E."/>
        </authorList>
    </citation>
    <scope>NUCLEOTIDE SEQUENCE [LARGE SCALE GENOMIC DNA]</scope>
    <source>
        <strain evidence="1 2">CL09T03C01</strain>
    </source>
</reference>
<dbReference type="EMBL" id="LRGC01000012">
    <property type="protein sequence ID" value="KWR53623.1"/>
    <property type="molecule type" value="Genomic_DNA"/>
</dbReference>
<evidence type="ECO:0000313" key="2">
    <source>
        <dbReference type="Proteomes" id="UP000056419"/>
    </source>
</evidence>
<name>A0A125MFC4_BACSE</name>
<dbReference type="AlphaFoldDB" id="A0A125MFC4"/>